<gene>
    <name evidence="2" type="ORF">PTTG_29088</name>
</gene>
<proteinExistence type="predicted"/>
<feature type="signal peptide" evidence="1">
    <location>
        <begin position="1"/>
        <end position="26"/>
    </location>
</feature>
<evidence type="ECO:0000313" key="3">
    <source>
        <dbReference type="EnsemblFungi" id="PTTG_29088-t43_1-p1"/>
    </source>
</evidence>
<dbReference type="AlphaFoldDB" id="A0A180G6F3"/>
<protein>
    <recommendedName>
        <fullName evidence="5">Secreted protein</fullName>
    </recommendedName>
</protein>
<name>A0A180G6F3_PUCT1</name>
<dbReference type="VEuPathDB" id="FungiDB:PTTG_29088"/>
<evidence type="ECO:0000313" key="4">
    <source>
        <dbReference type="Proteomes" id="UP000005240"/>
    </source>
</evidence>
<accession>A0A180G6F3</accession>
<feature type="chain" id="PRO_5008109601" description="Secreted protein" evidence="1">
    <location>
        <begin position="27"/>
        <end position="147"/>
    </location>
</feature>
<sequence>MKSGFPVLLSSILLLFISSPIGSAGAHPLPYDPENSNVRSGVTSTGSNHAKRSDGWPVGPVPNNHFWNMYKFYECPTAVDDLICSGPKGLGWRGNISNRTGWPHQLFTCETTEKAYCHKNVPNQKFDLLKDSYEAHPVNKSSIRFNP</sequence>
<reference evidence="2" key="2">
    <citation type="submission" date="2016-05" db="EMBL/GenBank/DDBJ databases">
        <title>Comparative analysis highlights variable genome content of wheat rusts and divergence of the mating loci.</title>
        <authorList>
            <person name="Cuomo C.A."/>
            <person name="Bakkeren G."/>
            <person name="Szabo L."/>
            <person name="Khalil H."/>
            <person name="Joly D."/>
            <person name="Goldberg J."/>
            <person name="Young S."/>
            <person name="Zeng Q."/>
            <person name="Fellers J."/>
        </authorList>
    </citation>
    <scope>NUCLEOTIDE SEQUENCE [LARGE SCALE GENOMIC DNA]</scope>
    <source>
        <strain evidence="2">1-1 BBBD Race 1</strain>
    </source>
</reference>
<organism evidence="2">
    <name type="scientific">Puccinia triticina (isolate 1-1 / race 1 (BBBD))</name>
    <name type="common">Brown leaf rust fungus</name>
    <dbReference type="NCBI Taxonomy" id="630390"/>
    <lineage>
        <taxon>Eukaryota</taxon>
        <taxon>Fungi</taxon>
        <taxon>Dikarya</taxon>
        <taxon>Basidiomycota</taxon>
        <taxon>Pucciniomycotina</taxon>
        <taxon>Pucciniomycetes</taxon>
        <taxon>Pucciniales</taxon>
        <taxon>Pucciniaceae</taxon>
        <taxon>Puccinia</taxon>
    </lineage>
</organism>
<keyword evidence="1" id="KW-0732">Signal</keyword>
<keyword evidence="4" id="KW-1185">Reference proteome</keyword>
<dbReference type="Proteomes" id="UP000005240">
    <property type="component" value="Unassembled WGS sequence"/>
</dbReference>
<reference evidence="2" key="1">
    <citation type="submission" date="2009-11" db="EMBL/GenBank/DDBJ databases">
        <authorList>
            <consortium name="The Broad Institute Genome Sequencing Platform"/>
            <person name="Ward D."/>
            <person name="Feldgarden M."/>
            <person name="Earl A."/>
            <person name="Young S.K."/>
            <person name="Zeng Q."/>
            <person name="Koehrsen M."/>
            <person name="Alvarado L."/>
            <person name="Berlin A."/>
            <person name="Bochicchio J."/>
            <person name="Borenstein D."/>
            <person name="Chapman S.B."/>
            <person name="Chen Z."/>
            <person name="Engels R."/>
            <person name="Freedman E."/>
            <person name="Gellesch M."/>
            <person name="Goldberg J."/>
            <person name="Griggs A."/>
            <person name="Gujja S."/>
            <person name="Heilman E."/>
            <person name="Heiman D."/>
            <person name="Hepburn T."/>
            <person name="Howarth C."/>
            <person name="Jen D."/>
            <person name="Larson L."/>
            <person name="Lewis B."/>
            <person name="Mehta T."/>
            <person name="Park D."/>
            <person name="Pearson M."/>
            <person name="Roberts A."/>
            <person name="Saif S."/>
            <person name="Shea T."/>
            <person name="Shenoy N."/>
            <person name="Sisk P."/>
            <person name="Stolte C."/>
            <person name="Sykes S."/>
            <person name="Thomson T."/>
            <person name="Walk T."/>
            <person name="White J."/>
            <person name="Yandava C."/>
            <person name="Izard J."/>
            <person name="Baranova O.V."/>
            <person name="Blanton J.M."/>
            <person name="Tanner A.C."/>
            <person name="Dewhirst F.E."/>
            <person name="Haas B."/>
            <person name="Nusbaum C."/>
            <person name="Birren B."/>
        </authorList>
    </citation>
    <scope>NUCLEOTIDE SEQUENCE [LARGE SCALE GENOMIC DNA]</scope>
    <source>
        <strain evidence="2">1-1 BBBD Race 1</strain>
    </source>
</reference>
<evidence type="ECO:0000256" key="1">
    <source>
        <dbReference type="SAM" id="SignalP"/>
    </source>
</evidence>
<reference evidence="3" key="4">
    <citation type="submission" date="2025-05" db="UniProtKB">
        <authorList>
            <consortium name="EnsemblFungi"/>
        </authorList>
    </citation>
    <scope>IDENTIFICATION</scope>
    <source>
        <strain evidence="3">isolate 1-1 / race 1 (BBBD)</strain>
    </source>
</reference>
<dbReference type="EMBL" id="ADAS02000192">
    <property type="protein sequence ID" value="OAV88265.1"/>
    <property type="molecule type" value="Genomic_DNA"/>
</dbReference>
<reference evidence="3 4" key="3">
    <citation type="journal article" date="2017" name="G3 (Bethesda)">
        <title>Comparative analysis highlights variable genome content of wheat rusts and divergence of the mating loci.</title>
        <authorList>
            <person name="Cuomo C.A."/>
            <person name="Bakkeren G."/>
            <person name="Khalil H.B."/>
            <person name="Panwar V."/>
            <person name="Joly D."/>
            <person name="Linning R."/>
            <person name="Sakthikumar S."/>
            <person name="Song X."/>
            <person name="Adiconis X."/>
            <person name="Fan L."/>
            <person name="Goldberg J.M."/>
            <person name="Levin J.Z."/>
            <person name="Young S."/>
            <person name="Zeng Q."/>
            <person name="Anikster Y."/>
            <person name="Bruce M."/>
            <person name="Wang M."/>
            <person name="Yin C."/>
            <person name="McCallum B."/>
            <person name="Szabo L.J."/>
            <person name="Hulbert S."/>
            <person name="Chen X."/>
            <person name="Fellers J.P."/>
        </authorList>
    </citation>
    <scope>NUCLEOTIDE SEQUENCE</scope>
    <source>
        <strain evidence="4">Isolate 1-1 / race 1 (BBBD)</strain>
        <strain evidence="3">isolate 1-1 / race 1 (BBBD)</strain>
    </source>
</reference>
<dbReference type="EnsemblFungi" id="PTTG_29088-t43_1">
    <property type="protein sequence ID" value="PTTG_29088-t43_1-p1"/>
    <property type="gene ID" value="PTTG_29088"/>
</dbReference>
<evidence type="ECO:0000313" key="2">
    <source>
        <dbReference type="EMBL" id="OAV88265.1"/>
    </source>
</evidence>
<evidence type="ECO:0008006" key="5">
    <source>
        <dbReference type="Google" id="ProtNLM"/>
    </source>
</evidence>